<dbReference type="InterPro" id="IPR027443">
    <property type="entry name" value="IPNS-like_sf"/>
</dbReference>
<sequence>MSNLSTASANVTIPVIDFSLFVSDPEECARQVGEASQNIGFFYLKNHGISQSLIDDMFDQSEMFFQQPVQVKGRRLIGPDNIGYSPMKSETLDPEHQTQGDLKEAYNIVKFSLEDDSTSNFVRGDKAEQEKVGSFFKVPQEAGGSHYFDKSHMWEAHSGTTLRFLHYPKQSGDPHTPLAGSHTDYGSITLLMQKDIAGLEVQASRIHKDVPWVAAPVIPNTILVNIADHLQMWTNGLLKSTMHRVMYNPQQLHSSRYSIACFIHANDSTRLDPIPSPLITQEMRAEAVEFEEGRNMTAGEYLAWRLNRSYNYDHHLEEEDSADLLTGSVPTESNSLNCLPQQSETSQDTPTDDAFARPFVYQHYQQQDSPQPDPITTAAQQYVLYPVVENNGYIMSIPQNLYIPTSLPLLSSNTTYETQFSFTRDAEHYDSQPLQQPGLSNFNHMLSIYSNFDFPYSPGPETIPSSDSDEWSMSYAQNGNLWPEAALEGTSQQQQSEVLYDFLKDTVGLTQHAYEPDPQRVERSPSVDSSEEEEPYMVDGRKSNRRTRKQPKSDEKRTRKALSLHEKLDIIRYRWQNPSVSIAAIARIKNVPRTTVHGIIRDQEEIIKKAADPWLEHRMTDTYRIVKRPFRILELLLQRWICDLNSRGISLSDLKITSQAFEIYRMLNYVLSYPLIPHKFTSVWLRKFKEQNRYYLEAPIYDTPGVDSCSLEELLQEIRSYPFNDIYLCGETIRHSTRVVVSNCYDGMIIDPDHEDLTGPGFHEWLREFDGTLGRNALLLVNEPLWELYKSSTSSLQHIKVLKVPTKYNILYPITTNTIKAFKANYLRLLASLWSFAEASAHMPLITLIELKLGFVLSAWRETKDKINLQELFKEMIYGDRNAESGSLTYEKSVEKELISAFKLTFHISDESQLKYQCSQDEDTGPTASLFNHLREIKRNPEYSEWFRSAYTPEREPPFCLERLAVQWSDVEACQRMQLVFLSARSLLEFTQEQLESYAGCSPLAACGGGYEVVIYNNDRKPHELTHPMAIKKEVHIELPRSDL</sequence>
<evidence type="ECO:0000313" key="6">
    <source>
        <dbReference type="EMBL" id="KAG0019993.1"/>
    </source>
</evidence>
<evidence type="ECO:0000259" key="5">
    <source>
        <dbReference type="PROSITE" id="PS51471"/>
    </source>
</evidence>
<dbReference type="GO" id="GO:0003677">
    <property type="term" value="F:DNA binding"/>
    <property type="evidence" value="ECO:0007669"/>
    <property type="project" value="UniProtKB-KW"/>
</dbReference>
<organism evidence="6 7">
    <name type="scientific">Entomortierella chlamydospora</name>
    <dbReference type="NCBI Taxonomy" id="101097"/>
    <lineage>
        <taxon>Eukaryota</taxon>
        <taxon>Fungi</taxon>
        <taxon>Fungi incertae sedis</taxon>
        <taxon>Mucoromycota</taxon>
        <taxon>Mortierellomycotina</taxon>
        <taxon>Mortierellomycetes</taxon>
        <taxon>Mortierellales</taxon>
        <taxon>Mortierellaceae</taxon>
        <taxon>Entomortierella</taxon>
    </lineage>
</organism>
<dbReference type="Pfam" id="PF03171">
    <property type="entry name" value="2OG-FeII_Oxy"/>
    <property type="match status" value="1"/>
</dbReference>
<feature type="compositionally biased region" description="Basic and acidic residues" evidence="3">
    <location>
        <begin position="514"/>
        <end position="525"/>
    </location>
</feature>
<evidence type="ECO:0000256" key="3">
    <source>
        <dbReference type="SAM" id="MobiDB-lite"/>
    </source>
</evidence>
<proteinExistence type="predicted"/>
<dbReference type="PROSITE" id="PS51253">
    <property type="entry name" value="HTH_CENPB"/>
    <property type="match status" value="1"/>
</dbReference>
<dbReference type="SUPFAM" id="SSF46689">
    <property type="entry name" value="Homeodomain-like"/>
    <property type="match status" value="1"/>
</dbReference>
<feature type="compositionally biased region" description="Basic and acidic residues" evidence="3">
    <location>
        <begin position="551"/>
        <end position="560"/>
    </location>
</feature>
<accession>A0A9P6N0T1</accession>
<feature type="domain" description="Fe2OG dioxygenase" evidence="5">
    <location>
        <begin position="158"/>
        <end position="265"/>
    </location>
</feature>
<feature type="domain" description="HTH CENPB-type" evidence="4">
    <location>
        <begin position="621"/>
        <end position="698"/>
    </location>
</feature>
<keyword evidence="7" id="KW-1185">Reference proteome</keyword>
<feature type="region of interest" description="Disordered" evidence="3">
    <location>
        <begin position="326"/>
        <end position="353"/>
    </location>
</feature>
<feature type="region of interest" description="Disordered" evidence="3">
    <location>
        <begin position="512"/>
        <end position="560"/>
    </location>
</feature>
<dbReference type="InterPro" id="IPR044861">
    <property type="entry name" value="IPNS-like_FE2OG_OXY"/>
</dbReference>
<dbReference type="Gene3D" id="1.10.10.60">
    <property type="entry name" value="Homeodomain-like"/>
    <property type="match status" value="2"/>
</dbReference>
<dbReference type="PANTHER" id="PTHR47990">
    <property type="entry name" value="2-OXOGLUTARATE (2OG) AND FE(II)-DEPENDENT OXYGENASE SUPERFAMILY PROTEIN-RELATED"/>
    <property type="match status" value="1"/>
</dbReference>
<dbReference type="InterPro" id="IPR026992">
    <property type="entry name" value="DIOX_N"/>
</dbReference>
<dbReference type="Proteomes" id="UP000703661">
    <property type="component" value="Unassembled WGS sequence"/>
</dbReference>
<feature type="compositionally biased region" description="Polar residues" evidence="3">
    <location>
        <begin position="328"/>
        <end position="349"/>
    </location>
</feature>
<comment type="caution">
    <text evidence="6">The sequence shown here is derived from an EMBL/GenBank/DDBJ whole genome shotgun (WGS) entry which is preliminary data.</text>
</comment>
<name>A0A9P6N0T1_9FUNG</name>
<dbReference type="EMBL" id="JAAAID010000247">
    <property type="protein sequence ID" value="KAG0019993.1"/>
    <property type="molecule type" value="Genomic_DNA"/>
</dbReference>
<dbReference type="Pfam" id="PF14226">
    <property type="entry name" value="DIOX_N"/>
    <property type="match status" value="1"/>
</dbReference>
<evidence type="ECO:0000313" key="7">
    <source>
        <dbReference type="Proteomes" id="UP000703661"/>
    </source>
</evidence>
<evidence type="ECO:0000256" key="2">
    <source>
        <dbReference type="ARBA" id="ARBA00023242"/>
    </source>
</evidence>
<dbReference type="InterPro" id="IPR006600">
    <property type="entry name" value="HTH_CenpB_DNA-bd_dom"/>
</dbReference>
<protein>
    <recommendedName>
        <fullName evidence="8">Fe2OG dioxygenase domain-containing protein</fullName>
    </recommendedName>
</protein>
<dbReference type="Pfam" id="PF04218">
    <property type="entry name" value="CENP-B_N"/>
    <property type="match status" value="1"/>
</dbReference>
<evidence type="ECO:0000259" key="4">
    <source>
        <dbReference type="PROSITE" id="PS51253"/>
    </source>
</evidence>
<dbReference type="Gene3D" id="2.60.120.330">
    <property type="entry name" value="B-lactam Antibiotic, Isopenicillin N Synthase, Chain"/>
    <property type="match status" value="1"/>
</dbReference>
<dbReference type="InterPro" id="IPR005123">
    <property type="entry name" value="Oxoglu/Fe-dep_dioxygenase_dom"/>
</dbReference>
<evidence type="ECO:0008006" key="8">
    <source>
        <dbReference type="Google" id="ProtNLM"/>
    </source>
</evidence>
<dbReference type="InterPro" id="IPR050231">
    <property type="entry name" value="Iron_ascorbate_oxido_reductase"/>
</dbReference>
<dbReference type="SUPFAM" id="SSF51197">
    <property type="entry name" value="Clavaminate synthase-like"/>
    <property type="match status" value="1"/>
</dbReference>
<dbReference type="InterPro" id="IPR007889">
    <property type="entry name" value="HTH_Psq"/>
</dbReference>
<dbReference type="PROSITE" id="PS51471">
    <property type="entry name" value="FE2OG_OXY"/>
    <property type="match status" value="1"/>
</dbReference>
<dbReference type="InterPro" id="IPR009057">
    <property type="entry name" value="Homeodomain-like_sf"/>
</dbReference>
<reference evidence="6" key="1">
    <citation type="journal article" date="2020" name="Fungal Divers.">
        <title>Resolving the Mortierellaceae phylogeny through synthesis of multi-gene phylogenetics and phylogenomics.</title>
        <authorList>
            <person name="Vandepol N."/>
            <person name="Liber J."/>
            <person name="Desiro A."/>
            <person name="Na H."/>
            <person name="Kennedy M."/>
            <person name="Barry K."/>
            <person name="Grigoriev I.V."/>
            <person name="Miller A.N."/>
            <person name="O'Donnell K."/>
            <person name="Stajich J.E."/>
            <person name="Bonito G."/>
        </authorList>
    </citation>
    <scope>NUCLEOTIDE SEQUENCE</scope>
    <source>
        <strain evidence="6">NRRL 2769</strain>
    </source>
</reference>
<dbReference type="AlphaFoldDB" id="A0A9P6N0T1"/>
<evidence type="ECO:0000256" key="1">
    <source>
        <dbReference type="ARBA" id="ARBA00023125"/>
    </source>
</evidence>
<keyword evidence="2" id="KW-0539">Nucleus</keyword>
<keyword evidence="1" id="KW-0238">DNA-binding</keyword>
<gene>
    <name evidence="6" type="ORF">BGZ80_004938</name>
</gene>